<feature type="transmembrane region" description="Helical" evidence="1">
    <location>
        <begin position="23"/>
        <end position="44"/>
    </location>
</feature>
<keyword evidence="1" id="KW-1133">Transmembrane helix</keyword>
<dbReference type="InterPro" id="IPR017259">
    <property type="entry name" value="UCP037672"/>
</dbReference>
<proteinExistence type="predicted"/>
<dbReference type="eggNOG" id="ENOG5030XBB">
    <property type="taxonomic scope" value="Bacteria"/>
</dbReference>
<keyword evidence="1" id="KW-0472">Membrane</keyword>
<dbReference type="Pfam" id="PF12650">
    <property type="entry name" value="DUF3784"/>
    <property type="match status" value="1"/>
</dbReference>
<evidence type="ECO:0000313" key="2">
    <source>
        <dbReference type="EMBL" id="CEN32650.1"/>
    </source>
</evidence>
<protein>
    <recommendedName>
        <fullName evidence="4">Bacterial Pleckstrin homology domain-containing protein</fullName>
    </recommendedName>
</protein>
<feature type="transmembrane region" description="Helical" evidence="1">
    <location>
        <begin position="77"/>
        <end position="95"/>
    </location>
</feature>
<sequence length="258" mass="29933">MALNFHLIVLKITETWSLINSVFSIEMIISIFVGLLFIGIGYFVQSNPTILAGYNRMSEEQRSNLDIKKIAKHIKKAFVTMGILLIMGFPIMFFLDLEEYVSIWILLVMFIGIVYTLKSSEKFLHNTKRNHALAYIILIIIFLFCLIMIFSGMSSMEIIKEGDTIRITDTSEKEIFFSEIQEIKLVSELPKIAIRRGGFELGGVKKGKFETKDKEEVFLYLQSKNSPYIMFVRKNGEKIFYNDKNPEKTQQTYQQIIE</sequence>
<dbReference type="STRING" id="28189.CCYN74_320004"/>
<feature type="transmembrane region" description="Helical" evidence="1">
    <location>
        <begin position="101"/>
        <end position="120"/>
    </location>
</feature>
<dbReference type="EMBL" id="CDOD01000003">
    <property type="protein sequence ID" value="CEN32650.1"/>
    <property type="molecule type" value="Genomic_DNA"/>
</dbReference>
<evidence type="ECO:0000313" key="3">
    <source>
        <dbReference type="Proteomes" id="UP000038055"/>
    </source>
</evidence>
<dbReference type="AlphaFoldDB" id="A0A0B7GZS4"/>
<evidence type="ECO:0008006" key="4">
    <source>
        <dbReference type="Google" id="ProtNLM"/>
    </source>
</evidence>
<evidence type="ECO:0000256" key="1">
    <source>
        <dbReference type="SAM" id="Phobius"/>
    </source>
</evidence>
<dbReference type="Proteomes" id="UP000038055">
    <property type="component" value="Unassembled WGS sequence"/>
</dbReference>
<feature type="transmembrane region" description="Helical" evidence="1">
    <location>
        <begin position="132"/>
        <end position="153"/>
    </location>
</feature>
<keyword evidence="1" id="KW-0812">Transmembrane</keyword>
<accession>A0A0B7GZS4</accession>
<name>A0A0B7GZS4_9FLAO</name>
<gene>
    <name evidence="2" type="ORF">CCYN2B_110169</name>
</gene>
<keyword evidence="3" id="KW-1185">Reference proteome</keyword>
<reference evidence="3" key="1">
    <citation type="submission" date="2015-01" db="EMBL/GenBank/DDBJ databases">
        <authorList>
            <person name="MANFREDI Pablo"/>
        </authorList>
    </citation>
    <scope>NUCLEOTIDE SEQUENCE [LARGE SCALE GENOMIC DNA]</scope>
    <source>
        <strain evidence="3">Ccyn2B</strain>
    </source>
</reference>
<organism evidence="2 3">
    <name type="scientific">Capnocytophaga cynodegmi</name>
    <dbReference type="NCBI Taxonomy" id="28189"/>
    <lineage>
        <taxon>Bacteria</taxon>
        <taxon>Pseudomonadati</taxon>
        <taxon>Bacteroidota</taxon>
        <taxon>Flavobacteriia</taxon>
        <taxon>Flavobacteriales</taxon>
        <taxon>Flavobacteriaceae</taxon>
        <taxon>Capnocytophaga</taxon>
    </lineage>
</organism>